<proteinExistence type="inferred from homology"/>
<comment type="similarity">
    <text evidence="1">Belongs to the OPA3 family.</text>
</comment>
<evidence type="ECO:0000313" key="6">
    <source>
        <dbReference type="Proteomes" id="UP000002316"/>
    </source>
</evidence>
<sequence length="240" mass="26498">MPAPVYRFALLAIRQMSKPMVSRTVKKAQHGASITRTVCLRLGHLSAAISSVMARWHVEEKHKPTPVNSSKQDGATGEGSTSTFGKSKEDRAVTVAPRVRSLLGSTPSSRGGRSRSGRIFFSSRPMRTVWQTFREGYSASLSEEHLVAAGAELLIELLVYFILAFVLYAEITSSAKASEAKERRLLQRIDALEQKVNELVEANKHMDLAALEVAVHVEEPRGLRWVCHKFNDVAKKALGT</sequence>
<gene>
    <name evidence="5" type="ORF">TbgDal_XI7780</name>
</gene>
<evidence type="ECO:0000256" key="2">
    <source>
        <dbReference type="ARBA" id="ARBA00023054"/>
    </source>
</evidence>
<organism evidence="5 6">
    <name type="scientific">Trypanosoma brucei gambiense (strain MHOM/CI/86/DAL972)</name>
    <dbReference type="NCBI Taxonomy" id="679716"/>
    <lineage>
        <taxon>Eukaryota</taxon>
        <taxon>Discoba</taxon>
        <taxon>Euglenozoa</taxon>
        <taxon>Kinetoplastea</taxon>
        <taxon>Metakinetoplastina</taxon>
        <taxon>Trypanosomatida</taxon>
        <taxon>Trypanosomatidae</taxon>
        <taxon>Trypanosoma</taxon>
    </lineage>
</organism>
<evidence type="ECO:0000256" key="3">
    <source>
        <dbReference type="SAM" id="Coils"/>
    </source>
</evidence>
<dbReference type="InterPro" id="IPR010754">
    <property type="entry name" value="OPA3-like"/>
</dbReference>
<dbReference type="RefSeq" id="XP_011779923.1">
    <property type="nucleotide sequence ID" value="XM_011781621.1"/>
</dbReference>
<dbReference type="GO" id="GO:0005739">
    <property type="term" value="C:mitochondrion"/>
    <property type="evidence" value="ECO:0007669"/>
    <property type="project" value="TreeGrafter"/>
</dbReference>
<feature type="region of interest" description="Disordered" evidence="4">
    <location>
        <begin position="62"/>
        <end position="91"/>
    </location>
</feature>
<dbReference type="VEuPathDB" id="TriTrypDB:Tbg972.11.7780"/>
<dbReference type="Proteomes" id="UP000002316">
    <property type="component" value="Chromosome 11"/>
</dbReference>
<dbReference type="OrthoDB" id="2129069at2759"/>
<keyword evidence="2 3" id="KW-0175">Coiled coil</keyword>
<feature type="compositionally biased region" description="Polar residues" evidence="4">
    <location>
        <begin position="66"/>
        <end position="85"/>
    </location>
</feature>
<dbReference type="KEGG" id="tbg:TbgDal_XI7780"/>
<dbReference type="PANTHER" id="PTHR12499">
    <property type="entry name" value="OPTIC ATROPHY 3 PROTEIN OPA3"/>
    <property type="match status" value="1"/>
</dbReference>
<feature type="coiled-coil region" evidence="3">
    <location>
        <begin position="175"/>
        <end position="209"/>
    </location>
</feature>
<dbReference type="GO" id="GO:0019216">
    <property type="term" value="P:regulation of lipid metabolic process"/>
    <property type="evidence" value="ECO:0007669"/>
    <property type="project" value="TreeGrafter"/>
</dbReference>
<dbReference type="EMBL" id="FN554974">
    <property type="protein sequence ID" value="CBH17659.1"/>
    <property type="molecule type" value="Genomic_DNA"/>
</dbReference>
<dbReference type="AlphaFoldDB" id="D0A7K8"/>
<dbReference type="PANTHER" id="PTHR12499:SF0">
    <property type="entry name" value="OPTIC ATROPHY 3 PROTEIN"/>
    <property type="match status" value="1"/>
</dbReference>
<evidence type="ECO:0000256" key="4">
    <source>
        <dbReference type="SAM" id="MobiDB-lite"/>
    </source>
</evidence>
<reference evidence="6" key="1">
    <citation type="journal article" date="2010" name="PLoS Negl. Trop. Dis.">
        <title>The genome sequence of Trypanosoma brucei gambiense, causative agent of chronic human african trypanosomiasis.</title>
        <authorList>
            <person name="Jackson A.P."/>
            <person name="Sanders M."/>
            <person name="Berry A."/>
            <person name="McQuillan J."/>
            <person name="Aslett M.A."/>
            <person name="Quail M.A."/>
            <person name="Chukualim B."/>
            <person name="Capewell P."/>
            <person name="MacLeod A."/>
            <person name="Melville S.E."/>
            <person name="Gibson W."/>
            <person name="Barry J.D."/>
            <person name="Berriman M."/>
            <person name="Hertz-Fowler C."/>
        </authorList>
    </citation>
    <scope>NUCLEOTIDE SEQUENCE [LARGE SCALE GENOMIC DNA]</scope>
    <source>
        <strain evidence="6">MHOM/CI/86/DAL972</strain>
    </source>
</reference>
<dbReference type="GeneID" id="23867804"/>
<accession>D0A7K8</accession>
<evidence type="ECO:0000313" key="5">
    <source>
        <dbReference type="EMBL" id="CBH17659.1"/>
    </source>
</evidence>
<dbReference type="Pfam" id="PF07047">
    <property type="entry name" value="OPA3"/>
    <property type="match status" value="1"/>
</dbReference>
<protein>
    <recommendedName>
        <fullName evidence="7">Optic atrophy 3 protein (OPA3)</fullName>
    </recommendedName>
</protein>
<evidence type="ECO:0008006" key="7">
    <source>
        <dbReference type="Google" id="ProtNLM"/>
    </source>
</evidence>
<evidence type="ECO:0000256" key="1">
    <source>
        <dbReference type="ARBA" id="ARBA00007584"/>
    </source>
</evidence>
<name>D0A7K8_TRYB9</name>